<evidence type="ECO:0000313" key="6">
    <source>
        <dbReference type="Proteomes" id="UP000186905"/>
    </source>
</evidence>
<keyword evidence="1" id="KW-1133">Transmembrane helix</keyword>
<name>A0A1Q9G767_9GAMM</name>
<feature type="domain" description="HAMP" evidence="3">
    <location>
        <begin position="215"/>
        <end position="267"/>
    </location>
</feature>
<dbReference type="InterPro" id="IPR043128">
    <property type="entry name" value="Rev_trsase/Diguanyl_cyclase"/>
</dbReference>
<dbReference type="AlphaFoldDB" id="A0A1Q9G767"/>
<dbReference type="STRING" id="1903952.BIT28_11400"/>
<dbReference type="Pfam" id="PF00563">
    <property type="entry name" value="EAL"/>
    <property type="match status" value="1"/>
</dbReference>
<dbReference type="InterPro" id="IPR052155">
    <property type="entry name" value="Biofilm_reg_signaling"/>
</dbReference>
<accession>A0A1Q9G767</accession>
<dbReference type="SMART" id="SM00304">
    <property type="entry name" value="HAMP"/>
    <property type="match status" value="1"/>
</dbReference>
<dbReference type="PROSITE" id="PS50885">
    <property type="entry name" value="HAMP"/>
    <property type="match status" value="1"/>
</dbReference>
<sequence>MNLLTRFSLWNTLLVVGGIVLVSTIQIAIVKDSSKEVLEDTTKLTSQTLMKQLYERANHSLRYFSEALVNPLYMYDLESTYRLLNPALSSKKVDAIVVFDDNGKIFHEAERKITSYGALFDRTDVLNAVLTEKRDYSNETKLHYELATPIFLGDKLLGGLFLQFSLTSIHGDINNSRHLMSDFTQLKLIQIQVITVVSVLFVCLMSLSLSVFLTRSITGPISDLVDHVKRMSQGDFSRLNKVNSSDEVGMLANSFNNLSVKLQLRTKEMEFLAYHDPLTKLPNREYFLQLLNALIRKRETQFSPLFVMFIDLDEFKNTNDTFGHPVGDALLRQISERIITSLRRTDFNSECSESQAILARVGGDEFLLCLPLLANDSEASTVAKRLIKLIKRPITIEGKELFINASIGISSLSASSDTGNDLIKNADIAMYEAKAKGKGTFSHFNAEMNNRLEHRSLIETELRRAQTALEQFEIWLQPQIDLKSGRVVGAEALIRWRHPKLGLIHPDEFIYIAESTGLIIPIGDWLIESVCRHLVDWSADLPSQFHIAINISAKQLYRQNTCEKIVEMLDKHNLAANRLHVEVTESLLIKNERKAQQYLKSLSDAGVQVWLDDFGTGYSSLKYLRQFSFDGVKIDRDFIRDIDTDTYDQALSGAIISMANDLGMSVVAEGIETATQEAFLKTKSCNIGQGYYYSKPLTTDAFRDRYLTENTIAKTTLALVKM</sequence>
<feature type="domain" description="GGDEF" evidence="4">
    <location>
        <begin position="303"/>
        <end position="446"/>
    </location>
</feature>
<evidence type="ECO:0000256" key="1">
    <source>
        <dbReference type="SAM" id="Phobius"/>
    </source>
</evidence>
<evidence type="ECO:0000259" key="2">
    <source>
        <dbReference type="PROSITE" id="PS50883"/>
    </source>
</evidence>
<dbReference type="Gene3D" id="3.20.20.450">
    <property type="entry name" value="EAL domain"/>
    <property type="match status" value="1"/>
</dbReference>
<proteinExistence type="predicted"/>
<dbReference type="PANTHER" id="PTHR44757">
    <property type="entry name" value="DIGUANYLATE CYCLASE DGCP"/>
    <property type="match status" value="1"/>
</dbReference>
<dbReference type="Gene3D" id="6.10.340.10">
    <property type="match status" value="1"/>
</dbReference>
<dbReference type="CDD" id="cd01949">
    <property type="entry name" value="GGDEF"/>
    <property type="match status" value="1"/>
</dbReference>
<dbReference type="Proteomes" id="UP000186905">
    <property type="component" value="Unassembled WGS sequence"/>
</dbReference>
<gene>
    <name evidence="5" type="ORF">BIT28_11400</name>
</gene>
<organism evidence="5 6">
    <name type="scientific">Photobacterium proteolyticum</name>
    <dbReference type="NCBI Taxonomy" id="1903952"/>
    <lineage>
        <taxon>Bacteria</taxon>
        <taxon>Pseudomonadati</taxon>
        <taxon>Pseudomonadota</taxon>
        <taxon>Gammaproteobacteria</taxon>
        <taxon>Vibrionales</taxon>
        <taxon>Vibrionaceae</taxon>
        <taxon>Photobacterium</taxon>
    </lineage>
</organism>
<dbReference type="PROSITE" id="PS50883">
    <property type="entry name" value="EAL"/>
    <property type="match status" value="1"/>
</dbReference>
<dbReference type="Pfam" id="PF00990">
    <property type="entry name" value="GGDEF"/>
    <property type="match status" value="1"/>
</dbReference>
<feature type="transmembrane region" description="Helical" evidence="1">
    <location>
        <begin position="12"/>
        <end position="30"/>
    </location>
</feature>
<feature type="domain" description="EAL" evidence="2">
    <location>
        <begin position="455"/>
        <end position="710"/>
    </location>
</feature>
<dbReference type="GO" id="GO:0016020">
    <property type="term" value="C:membrane"/>
    <property type="evidence" value="ECO:0007669"/>
    <property type="project" value="InterPro"/>
</dbReference>
<dbReference type="InterPro" id="IPR035919">
    <property type="entry name" value="EAL_sf"/>
</dbReference>
<comment type="caution">
    <text evidence="5">The sequence shown here is derived from an EMBL/GenBank/DDBJ whole genome shotgun (WGS) entry which is preliminary data.</text>
</comment>
<dbReference type="PROSITE" id="PS50887">
    <property type="entry name" value="GGDEF"/>
    <property type="match status" value="1"/>
</dbReference>
<dbReference type="OrthoDB" id="1316910at2"/>
<dbReference type="InterPro" id="IPR029787">
    <property type="entry name" value="Nucleotide_cyclase"/>
</dbReference>
<dbReference type="InterPro" id="IPR001633">
    <property type="entry name" value="EAL_dom"/>
</dbReference>
<dbReference type="SMART" id="SM00267">
    <property type="entry name" value="GGDEF"/>
    <property type="match status" value="1"/>
</dbReference>
<dbReference type="RefSeq" id="WP_075768127.1">
    <property type="nucleotide sequence ID" value="NZ_MJIL01000099.1"/>
</dbReference>
<keyword evidence="1" id="KW-0812">Transmembrane</keyword>
<dbReference type="EMBL" id="MJIL01000099">
    <property type="protein sequence ID" value="OLQ70126.1"/>
    <property type="molecule type" value="Genomic_DNA"/>
</dbReference>
<evidence type="ECO:0000259" key="4">
    <source>
        <dbReference type="PROSITE" id="PS50887"/>
    </source>
</evidence>
<evidence type="ECO:0008006" key="7">
    <source>
        <dbReference type="Google" id="ProtNLM"/>
    </source>
</evidence>
<evidence type="ECO:0000313" key="5">
    <source>
        <dbReference type="EMBL" id="OLQ70126.1"/>
    </source>
</evidence>
<dbReference type="SUPFAM" id="SSF55073">
    <property type="entry name" value="Nucleotide cyclase"/>
    <property type="match status" value="1"/>
</dbReference>
<dbReference type="InterPro" id="IPR000160">
    <property type="entry name" value="GGDEF_dom"/>
</dbReference>
<keyword evidence="6" id="KW-1185">Reference proteome</keyword>
<reference evidence="5 6" key="1">
    <citation type="submission" date="2016-09" db="EMBL/GenBank/DDBJ databases">
        <title>Photobacterium proteolyticum sp. nov. a protease producing bacterium isolated from ocean sediments of Laizhou Bay.</title>
        <authorList>
            <person name="Li Y."/>
        </authorList>
    </citation>
    <scope>NUCLEOTIDE SEQUENCE [LARGE SCALE GENOMIC DNA]</scope>
    <source>
        <strain evidence="5 6">13-12</strain>
    </source>
</reference>
<dbReference type="SMART" id="SM00052">
    <property type="entry name" value="EAL"/>
    <property type="match status" value="1"/>
</dbReference>
<dbReference type="CDD" id="cd06225">
    <property type="entry name" value="HAMP"/>
    <property type="match status" value="1"/>
</dbReference>
<dbReference type="GO" id="GO:0007165">
    <property type="term" value="P:signal transduction"/>
    <property type="evidence" value="ECO:0007669"/>
    <property type="project" value="InterPro"/>
</dbReference>
<protein>
    <recommendedName>
        <fullName evidence="7">Diguanylate phosphodiesterase</fullName>
    </recommendedName>
</protein>
<keyword evidence="1" id="KW-0472">Membrane</keyword>
<evidence type="ECO:0000259" key="3">
    <source>
        <dbReference type="PROSITE" id="PS50885"/>
    </source>
</evidence>
<dbReference type="PANTHER" id="PTHR44757:SF2">
    <property type="entry name" value="BIOFILM ARCHITECTURE MAINTENANCE PROTEIN MBAA"/>
    <property type="match status" value="1"/>
</dbReference>
<dbReference type="Pfam" id="PF00672">
    <property type="entry name" value="HAMP"/>
    <property type="match status" value="1"/>
</dbReference>
<dbReference type="Gene3D" id="3.30.70.270">
    <property type="match status" value="1"/>
</dbReference>
<dbReference type="SUPFAM" id="SSF141868">
    <property type="entry name" value="EAL domain-like"/>
    <property type="match status" value="1"/>
</dbReference>
<dbReference type="InterPro" id="IPR003660">
    <property type="entry name" value="HAMP_dom"/>
</dbReference>
<dbReference type="NCBIfam" id="TIGR00254">
    <property type="entry name" value="GGDEF"/>
    <property type="match status" value="1"/>
</dbReference>
<dbReference type="SUPFAM" id="SSF158472">
    <property type="entry name" value="HAMP domain-like"/>
    <property type="match status" value="1"/>
</dbReference>
<dbReference type="CDD" id="cd01948">
    <property type="entry name" value="EAL"/>
    <property type="match status" value="1"/>
</dbReference>